<organism evidence="1 2">
    <name type="scientific">Boletus edulis BED1</name>
    <dbReference type="NCBI Taxonomy" id="1328754"/>
    <lineage>
        <taxon>Eukaryota</taxon>
        <taxon>Fungi</taxon>
        <taxon>Dikarya</taxon>
        <taxon>Basidiomycota</taxon>
        <taxon>Agaricomycotina</taxon>
        <taxon>Agaricomycetes</taxon>
        <taxon>Agaricomycetidae</taxon>
        <taxon>Boletales</taxon>
        <taxon>Boletineae</taxon>
        <taxon>Boletaceae</taxon>
        <taxon>Boletoideae</taxon>
        <taxon>Boletus</taxon>
    </lineage>
</organism>
<reference evidence="1" key="1">
    <citation type="submission" date="2019-10" db="EMBL/GenBank/DDBJ databases">
        <authorList>
            <consortium name="DOE Joint Genome Institute"/>
            <person name="Kuo A."/>
            <person name="Miyauchi S."/>
            <person name="Kiss E."/>
            <person name="Drula E."/>
            <person name="Kohler A."/>
            <person name="Sanchez-Garcia M."/>
            <person name="Andreopoulos B."/>
            <person name="Barry K.W."/>
            <person name="Bonito G."/>
            <person name="Buee M."/>
            <person name="Carver A."/>
            <person name="Chen C."/>
            <person name="Cichocki N."/>
            <person name="Clum A."/>
            <person name="Culley D."/>
            <person name="Crous P.W."/>
            <person name="Fauchery L."/>
            <person name="Girlanda M."/>
            <person name="Hayes R."/>
            <person name="Keri Z."/>
            <person name="LaButti K."/>
            <person name="Lipzen A."/>
            <person name="Lombard V."/>
            <person name="Magnuson J."/>
            <person name="Maillard F."/>
            <person name="Morin E."/>
            <person name="Murat C."/>
            <person name="Nolan M."/>
            <person name="Ohm R."/>
            <person name="Pangilinan J."/>
            <person name="Pereira M."/>
            <person name="Perotto S."/>
            <person name="Peter M."/>
            <person name="Riley R."/>
            <person name="Sitrit Y."/>
            <person name="Stielow B."/>
            <person name="Szollosi G."/>
            <person name="Zifcakova L."/>
            <person name="Stursova M."/>
            <person name="Spatafora J.W."/>
            <person name="Tedersoo L."/>
            <person name="Vaario L.-M."/>
            <person name="Yamada A."/>
            <person name="Yan M."/>
            <person name="Wang P."/>
            <person name="Xu J."/>
            <person name="Bruns T."/>
            <person name="Baldrian P."/>
            <person name="Vilgalys R."/>
            <person name="Henrissat B."/>
            <person name="Grigoriev I.V."/>
            <person name="Hibbett D."/>
            <person name="Nagy L.G."/>
            <person name="Martin F.M."/>
        </authorList>
    </citation>
    <scope>NUCLEOTIDE SEQUENCE</scope>
    <source>
        <strain evidence="1">BED1</strain>
    </source>
</reference>
<dbReference type="Proteomes" id="UP001194468">
    <property type="component" value="Unassembled WGS sequence"/>
</dbReference>
<evidence type="ECO:0000313" key="1">
    <source>
        <dbReference type="EMBL" id="KAF8434489.1"/>
    </source>
</evidence>
<evidence type="ECO:0000313" key="2">
    <source>
        <dbReference type="Proteomes" id="UP001194468"/>
    </source>
</evidence>
<proteinExistence type="predicted"/>
<comment type="caution">
    <text evidence="1">The sequence shown here is derived from an EMBL/GenBank/DDBJ whole genome shotgun (WGS) entry which is preliminary data.</text>
</comment>
<feature type="non-terminal residue" evidence="1">
    <location>
        <position position="339"/>
    </location>
</feature>
<gene>
    <name evidence="1" type="ORF">L210DRAFT_3410203</name>
</gene>
<protein>
    <submittedName>
        <fullName evidence="1">Uncharacterized protein</fullName>
    </submittedName>
</protein>
<sequence length="339" mass="38287">TWLARGLKIQEAQIGLRQEMHKIGQRPTDVQQLALACRVDRLSSDILAFVSEASVYLGYDPSNESSSGESDAEDDSIAEEILEDIRSQRPDQARIPIPSSLGLARCKRLGLDRLRDQEIRLRAGQANDALHEIWLSLANKAVLFRTNVRLASSHAQTTRAWDKVHGVDAILNRHAAIYQACRQAMSHLGADDAMLSRYQPLRAEDLKVSAAAAMPNAQGHQNDRLAWFWSMDIPKDTEGSDWMSEFYRVHWLQAKATKDRWREEVEILKAEFQWTINFFNKRAEDWTHLAVDSQIKGQHGAASYAAGQSAMYGQLWDQCQISLASHHPARATRNISSPF</sequence>
<dbReference type="EMBL" id="WHUW01000028">
    <property type="protein sequence ID" value="KAF8434489.1"/>
    <property type="molecule type" value="Genomic_DNA"/>
</dbReference>
<reference evidence="1" key="2">
    <citation type="journal article" date="2020" name="Nat. Commun.">
        <title>Large-scale genome sequencing of mycorrhizal fungi provides insights into the early evolution of symbiotic traits.</title>
        <authorList>
            <person name="Miyauchi S."/>
            <person name="Kiss E."/>
            <person name="Kuo A."/>
            <person name="Drula E."/>
            <person name="Kohler A."/>
            <person name="Sanchez-Garcia M."/>
            <person name="Morin E."/>
            <person name="Andreopoulos B."/>
            <person name="Barry K.W."/>
            <person name="Bonito G."/>
            <person name="Buee M."/>
            <person name="Carver A."/>
            <person name="Chen C."/>
            <person name="Cichocki N."/>
            <person name="Clum A."/>
            <person name="Culley D."/>
            <person name="Crous P.W."/>
            <person name="Fauchery L."/>
            <person name="Girlanda M."/>
            <person name="Hayes R.D."/>
            <person name="Keri Z."/>
            <person name="LaButti K."/>
            <person name="Lipzen A."/>
            <person name="Lombard V."/>
            <person name="Magnuson J."/>
            <person name="Maillard F."/>
            <person name="Murat C."/>
            <person name="Nolan M."/>
            <person name="Ohm R.A."/>
            <person name="Pangilinan J."/>
            <person name="Pereira M.F."/>
            <person name="Perotto S."/>
            <person name="Peter M."/>
            <person name="Pfister S."/>
            <person name="Riley R."/>
            <person name="Sitrit Y."/>
            <person name="Stielow J.B."/>
            <person name="Szollosi G."/>
            <person name="Zifcakova L."/>
            <person name="Stursova M."/>
            <person name="Spatafora J.W."/>
            <person name="Tedersoo L."/>
            <person name="Vaario L.M."/>
            <person name="Yamada A."/>
            <person name="Yan M."/>
            <person name="Wang P."/>
            <person name="Xu J."/>
            <person name="Bruns T."/>
            <person name="Baldrian P."/>
            <person name="Vilgalys R."/>
            <person name="Dunand C."/>
            <person name="Henrissat B."/>
            <person name="Grigoriev I.V."/>
            <person name="Hibbett D."/>
            <person name="Nagy L.G."/>
            <person name="Martin F.M."/>
        </authorList>
    </citation>
    <scope>NUCLEOTIDE SEQUENCE</scope>
    <source>
        <strain evidence="1">BED1</strain>
    </source>
</reference>
<name>A0AAD4BMK1_BOLED</name>
<accession>A0AAD4BMK1</accession>
<keyword evidence="2" id="KW-1185">Reference proteome</keyword>
<dbReference type="AlphaFoldDB" id="A0AAD4BMK1"/>